<evidence type="ECO:0000256" key="4">
    <source>
        <dbReference type="ARBA" id="ARBA00022679"/>
    </source>
</evidence>
<dbReference type="Pfam" id="PF00364">
    <property type="entry name" value="Biotin_lipoyl"/>
    <property type="match status" value="1"/>
</dbReference>
<dbReference type="InterPro" id="IPR000089">
    <property type="entry name" value="Biotin_lipoyl"/>
</dbReference>
<dbReference type="InterPro" id="IPR023213">
    <property type="entry name" value="CAT-like_dom_sf"/>
</dbReference>
<evidence type="ECO:0000256" key="8">
    <source>
        <dbReference type="SAM" id="MobiDB-lite"/>
    </source>
</evidence>
<evidence type="ECO:0000256" key="5">
    <source>
        <dbReference type="ARBA" id="ARBA00022823"/>
    </source>
</evidence>
<dbReference type="Proteomes" id="UP001317705">
    <property type="component" value="Chromosome"/>
</dbReference>
<dbReference type="Gene3D" id="4.10.320.10">
    <property type="entry name" value="E3-binding domain"/>
    <property type="match status" value="1"/>
</dbReference>
<feature type="domain" description="Lipoyl-binding" evidence="9">
    <location>
        <begin position="2"/>
        <end position="77"/>
    </location>
</feature>
<dbReference type="InterPro" id="IPR001078">
    <property type="entry name" value="2-oxoacid_DH_actylTfrase"/>
</dbReference>
<gene>
    <name evidence="11" type="primary">aceF</name>
    <name evidence="11" type="ORF">GURASL_27580</name>
</gene>
<reference evidence="11 12" key="1">
    <citation type="submission" date="2022-12" db="EMBL/GenBank/DDBJ databases">
        <title>Polyphasic characterization of Geotalea uranireducens NIT-SL11 newly isolated from a complex of sewage sludge and microbially reduced graphene oxide.</title>
        <authorList>
            <person name="Xie L."/>
            <person name="Yoshida N."/>
            <person name="Meng L."/>
        </authorList>
    </citation>
    <scope>NUCLEOTIDE SEQUENCE [LARGE SCALE GENOMIC DNA]</scope>
    <source>
        <strain evidence="11 12">NIT-SL11</strain>
    </source>
</reference>
<dbReference type="InterPro" id="IPR011053">
    <property type="entry name" value="Single_hybrid_motif"/>
</dbReference>
<organism evidence="11 12">
    <name type="scientific">Geotalea uraniireducens</name>
    <dbReference type="NCBI Taxonomy" id="351604"/>
    <lineage>
        <taxon>Bacteria</taxon>
        <taxon>Pseudomonadati</taxon>
        <taxon>Thermodesulfobacteriota</taxon>
        <taxon>Desulfuromonadia</taxon>
        <taxon>Geobacterales</taxon>
        <taxon>Geobacteraceae</taxon>
        <taxon>Geotalea</taxon>
    </lineage>
</organism>
<dbReference type="EMBL" id="AP027151">
    <property type="protein sequence ID" value="BDV43835.1"/>
    <property type="molecule type" value="Genomic_DNA"/>
</dbReference>
<keyword evidence="12" id="KW-1185">Reference proteome</keyword>
<comment type="cofactor">
    <cofactor evidence="1 7">
        <name>(R)-lipoate</name>
        <dbReference type="ChEBI" id="CHEBI:83088"/>
    </cofactor>
</comment>
<sequence>MATEITMPKLSDTMTEGRFLSWKKSVGERVARGDIIAEVETDKATMELEAFTAGTLIEARAKAGETVAVGTVLGLIGEPGEAAVPSGEPPVAQPVWQPSTTEAEPVPERVMAVAEPPAAPLPSGAGGEEGTRAAPLVRRLAREQGVDLQLVHGSGPDGRVLQEDLERYLHEERGGGEPEPSAGAPAASAAPGEEGGEPLTRMRSAIVKTVSESWRNIPHFYVTIEVEMTEAREIIRELKGSGSAVSANDLVIKAAAMALGKFPRLNASFIAERIVLHPEINIGFAVAVEDGLRVPVVKGCQGLTLKEIAGQTLRLIERAQRGTISQEEISGGTFSTSNLGMYGVEEFAAVIMPPQAAILAVGAIAERPVARQGQLVVARTMKATVSCDHRVVDGVDAARFLGELKRILENPVLMLV</sequence>
<evidence type="ECO:0000256" key="2">
    <source>
        <dbReference type="ARBA" id="ARBA00007317"/>
    </source>
</evidence>
<dbReference type="Pfam" id="PF00198">
    <property type="entry name" value="2-oxoacid_dh"/>
    <property type="match status" value="1"/>
</dbReference>
<feature type="compositionally biased region" description="Low complexity" evidence="8">
    <location>
        <begin position="178"/>
        <end position="192"/>
    </location>
</feature>
<feature type="domain" description="Peripheral subunit-binding (PSBD)" evidence="10">
    <location>
        <begin position="132"/>
        <end position="169"/>
    </location>
</feature>
<evidence type="ECO:0000256" key="3">
    <source>
        <dbReference type="ARBA" id="ARBA00011484"/>
    </source>
</evidence>
<dbReference type="SUPFAM" id="SSF51230">
    <property type="entry name" value="Single hybrid motif"/>
    <property type="match status" value="1"/>
</dbReference>
<keyword evidence="5 7" id="KW-0450">Lipoyl</keyword>
<evidence type="ECO:0000259" key="9">
    <source>
        <dbReference type="PROSITE" id="PS50968"/>
    </source>
</evidence>
<dbReference type="RefSeq" id="WP_281999956.1">
    <property type="nucleotide sequence ID" value="NZ_AP027151.1"/>
</dbReference>
<dbReference type="PROSITE" id="PS50968">
    <property type="entry name" value="BIOTINYL_LIPOYL"/>
    <property type="match status" value="1"/>
</dbReference>
<proteinExistence type="inferred from homology"/>
<feature type="region of interest" description="Disordered" evidence="8">
    <location>
        <begin position="83"/>
        <end position="102"/>
    </location>
</feature>
<dbReference type="CDD" id="cd06849">
    <property type="entry name" value="lipoyl_domain"/>
    <property type="match status" value="1"/>
</dbReference>
<evidence type="ECO:0000259" key="10">
    <source>
        <dbReference type="PROSITE" id="PS51826"/>
    </source>
</evidence>
<dbReference type="InterPro" id="IPR004167">
    <property type="entry name" value="PSBD"/>
</dbReference>
<keyword evidence="6 7" id="KW-0012">Acyltransferase</keyword>
<dbReference type="PROSITE" id="PS51826">
    <property type="entry name" value="PSBD"/>
    <property type="match status" value="1"/>
</dbReference>
<accession>A0ABN6VXM8</accession>
<protein>
    <recommendedName>
        <fullName evidence="7">Dihydrolipoamide acetyltransferase component of pyruvate dehydrogenase complex</fullName>
        <ecNumber evidence="7">2.3.1.-</ecNumber>
    </recommendedName>
</protein>
<dbReference type="EC" id="2.3.1.-" evidence="7"/>
<comment type="similarity">
    <text evidence="2 7">Belongs to the 2-oxoacid dehydrogenase family.</text>
</comment>
<keyword evidence="11" id="KW-0670">Pyruvate</keyword>
<evidence type="ECO:0000313" key="11">
    <source>
        <dbReference type="EMBL" id="BDV43835.1"/>
    </source>
</evidence>
<evidence type="ECO:0000313" key="12">
    <source>
        <dbReference type="Proteomes" id="UP001317705"/>
    </source>
</evidence>
<dbReference type="SUPFAM" id="SSF52777">
    <property type="entry name" value="CoA-dependent acyltransferases"/>
    <property type="match status" value="1"/>
</dbReference>
<dbReference type="SUPFAM" id="SSF47005">
    <property type="entry name" value="Peripheral subunit-binding domain of 2-oxo acid dehydrogenase complex"/>
    <property type="match status" value="1"/>
</dbReference>
<dbReference type="PROSITE" id="PS00189">
    <property type="entry name" value="LIPOYL"/>
    <property type="match status" value="1"/>
</dbReference>
<dbReference type="Gene3D" id="3.30.559.10">
    <property type="entry name" value="Chloramphenicol acetyltransferase-like domain"/>
    <property type="match status" value="1"/>
</dbReference>
<keyword evidence="4 7" id="KW-0808">Transferase</keyword>
<dbReference type="InterPro" id="IPR036625">
    <property type="entry name" value="E3-bd_dom_sf"/>
</dbReference>
<evidence type="ECO:0000256" key="7">
    <source>
        <dbReference type="RuleBase" id="RU003423"/>
    </source>
</evidence>
<comment type="subunit">
    <text evidence="3">Forms a 24-polypeptide structural core with octahedral symmetry.</text>
</comment>
<dbReference type="PANTHER" id="PTHR43178">
    <property type="entry name" value="DIHYDROLIPOAMIDE ACETYLTRANSFERASE COMPONENT OF PYRUVATE DEHYDROGENASE COMPLEX"/>
    <property type="match status" value="1"/>
</dbReference>
<dbReference type="Gene3D" id="2.40.50.100">
    <property type="match status" value="1"/>
</dbReference>
<evidence type="ECO:0000256" key="1">
    <source>
        <dbReference type="ARBA" id="ARBA00001938"/>
    </source>
</evidence>
<name>A0ABN6VXM8_9BACT</name>
<evidence type="ECO:0000256" key="6">
    <source>
        <dbReference type="ARBA" id="ARBA00023315"/>
    </source>
</evidence>
<feature type="region of interest" description="Disordered" evidence="8">
    <location>
        <begin position="171"/>
        <end position="199"/>
    </location>
</feature>
<dbReference type="Pfam" id="PF02817">
    <property type="entry name" value="E3_binding"/>
    <property type="match status" value="1"/>
</dbReference>
<dbReference type="InterPro" id="IPR003016">
    <property type="entry name" value="2-oxoA_DH_lipoyl-BS"/>
</dbReference>
<dbReference type="PANTHER" id="PTHR43178:SF5">
    <property type="entry name" value="LIPOAMIDE ACYLTRANSFERASE COMPONENT OF BRANCHED-CHAIN ALPHA-KETO ACID DEHYDROGENASE COMPLEX, MITOCHONDRIAL"/>
    <property type="match status" value="1"/>
</dbReference>
<dbReference type="InterPro" id="IPR050743">
    <property type="entry name" value="2-oxoacid_DH_E2_comp"/>
</dbReference>